<name>A0A3M7SES2_BRAPC</name>
<sequence length="61" mass="7261">MNFPFFNMHHDLMVCRSLDMEFNNHLIKILEYFNTPNCVKKSAILIDSYLKSTGDFCQDNR</sequence>
<keyword evidence="2" id="KW-1185">Reference proteome</keyword>
<dbReference type="Proteomes" id="UP000276133">
    <property type="component" value="Unassembled WGS sequence"/>
</dbReference>
<accession>A0A3M7SES2</accession>
<reference evidence="1 2" key="1">
    <citation type="journal article" date="2018" name="Sci. Rep.">
        <title>Genomic signatures of local adaptation to the degree of environmental predictability in rotifers.</title>
        <authorList>
            <person name="Franch-Gras L."/>
            <person name="Hahn C."/>
            <person name="Garcia-Roger E.M."/>
            <person name="Carmona M.J."/>
            <person name="Serra M."/>
            <person name="Gomez A."/>
        </authorList>
    </citation>
    <scope>NUCLEOTIDE SEQUENCE [LARGE SCALE GENOMIC DNA]</scope>
    <source>
        <strain evidence="1">HYR1</strain>
    </source>
</reference>
<comment type="caution">
    <text evidence="1">The sequence shown here is derived from an EMBL/GenBank/DDBJ whole genome shotgun (WGS) entry which is preliminary data.</text>
</comment>
<gene>
    <name evidence="1" type="ORF">BpHYR1_044051</name>
</gene>
<protein>
    <submittedName>
        <fullName evidence="1">Uncharacterized protein</fullName>
    </submittedName>
</protein>
<evidence type="ECO:0000313" key="2">
    <source>
        <dbReference type="Proteomes" id="UP000276133"/>
    </source>
</evidence>
<organism evidence="1 2">
    <name type="scientific">Brachionus plicatilis</name>
    <name type="common">Marine rotifer</name>
    <name type="synonym">Brachionus muelleri</name>
    <dbReference type="NCBI Taxonomy" id="10195"/>
    <lineage>
        <taxon>Eukaryota</taxon>
        <taxon>Metazoa</taxon>
        <taxon>Spiralia</taxon>
        <taxon>Gnathifera</taxon>
        <taxon>Rotifera</taxon>
        <taxon>Eurotatoria</taxon>
        <taxon>Monogononta</taxon>
        <taxon>Pseudotrocha</taxon>
        <taxon>Ploima</taxon>
        <taxon>Brachionidae</taxon>
        <taxon>Brachionus</taxon>
    </lineage>
</organism>
<evidence type="ECO:0000313" key="1">
    <source>
        <dbReference type="EMBL" id="RNA34068.1"/>
    </source>
</evidence>
<proteinExistence type="predicted"/>
<dbReference type="EMBL" id="REGN01001528">
    <property type="protein sequence ID" value="RNA34068.1"/>
    <property type="molecule type" value="Genomic_DNA"/>
</dbReference>
<dbReference type="AlphaFoldDB" id="A0A3M7SES2"/>